<dbReference type="FunFam" id="1.50.10.10:FF:000002">
    <property type="entry name" value="alpha-1,2-Mannosidase"/>
    <property type="match status" value="1"/>
</dbReference>
<keyword evidence="7" id="KW-0735">Signal-anchor</keyword>
<evidence type="ECO:0000256" key="19">
    <source>
        <dbReference type="SAM" id="Phobius"/>
    </source>
</evidence>
<proteinExistence type="inferred from homology"/>
<dbReference type="EC" id="3.2.1.-" evidence="18"/>
<keyword evidence="10 18" id="KW-0326">Glycosidase</keyword>
<comment type="cofactor">
    <cofactor evidence="1 16">
        <name>Ca(2+)</name>
        <dbReference type="ChEBI" id="CHEBI:29108"/>
    </cofactor>
</comment>
<evidence type="ECO:0000256" key="13">
    <source>
        <dbReference type="ARBA" id="ARBA00054774"/>
    </source>
</evidence>
<dbReference type="Gene3D" id="1.50.10.10">
    <property type="match status" value="1"/>
</dbReference>
<evidence type="ECO:0000256" key="2">
    <source>
        <dbReference type="ARBA" id="ARBA00004922"/>
    </source>
</evidence>
<protein>
    <recommendedName>
        <fullName evidence="18">alpha-1,2-Mannosidase</fullName>
        <ecNumber evidence="18">3.2.1.-</ecNumber>
    </recommendedName>
</protein>
<evidence type="ECO:0000313" key="20">
    <source>
        <dbReference type="Ensembl" id="ENSDLAP00005069153.1"/>
    </source>
</evidence>
<feature type="binding site" evidence="16">
    <location>
        <position position="563"/>
    </location>
    <ligand>
        <name>Ca(2+)</name>
        <dbReference type="ChEBI" id="CHEBI:29108"/>
    </ligand>
</feature>
<comment type="catalytic activity">
    <reaction evidence="12">
        <text>N(4)-(alpha-D-Man-(1-&gt;2)-alpha-D-Man-(1-&gt;2)-alpha-D-Man-(1-&gt;3)-[alpha-D-Man-(1-&gt;2)-alpha-D-Man-(1-&gt;3)-[alpha-D-Man-(1-&gt;2)-alpha-D-Man-(1-&gt;6)]-alpha-D-Man-(1-&gt;6)]-beta-D-Man-(1-&gt;4)-beta-D-GlcNAc-(1-&gt;4)-beta-D-GlcNAc)-L-asparaginyl-[protein] (N-glucan mannose isomer 9A1,2,3B1,2,3) + 4 H2O = N(4)-(alpha-D-Man-(1-&gt;3)-[alpha-D-Man-(1-&gt;3)-[alpha-D-Man-(1-&gt;6)]-alpha-D-Man-(1-&gt;6)]-beta-D-Man-(1-&gt;4)-beta-D-GlcNAc-(1-&gt;4)-beta-D-GlcNAc)-L-asparaginyl-[protein] (N-glucan mannose isomer 5A1,2) + 4 beta-D-mannose</text>
        <dbReference type="Rhea" id="RHEA:56008"/>
        <dbReference type="Rhea" id="RHEA-COMP:14356"/>
        <dbReference type="Rhea" id="RHEA-COMP:14367"/>
        <dbReference type="ChEBI" id="CHEBI:15377"/>
        <dbReference type="ChEBI" id="CHEBI:28563"/>
        <dbReference type="ChEBI" id="CHEBI:59087"/>
        <dbReference type="ChEBI" id="CHEBI:139493"/>
        <dbReference type="EC" id="3.2.1.113"/>
    </reaction>
</comment>
<evidence type="ECO:0000256" key="8">
    <source>
        <dbReference type="ARBA" id="ARBA00023136"/>
    </source>
</evidence>
<evidence type="ECO:0000256" key="18">
    <source>
        <dbReference type="RuleBase" id="RU361193"/>
    </source>
</evidence>
<dbReference type="GO" id="GO:0004571">
    <property type="term" value="F:mannosyl-oligosaccharide 1,2-alpha-mannosidase activity"/>
    <property type="evidence" value="ECO:0007669"/>
    <property type="project" value="UniProtKB-EC"/>
</dbReference>
<evidence type="ECO:0000313" key="21">
    <source>
        <dbReference type="Proteomes" id="UP000694389"/>
    </source>
</evidence>
<dbReference type="GO" id="GO:0005509">
    <property type="term" value="F:calcium ion binding"/>
    <property type="evidence" value="ECO:0007669"/>
    <property type="project" value="InterPro"/>
</dbReference>
<organism evidence="20 21">
    <name type="scientific">Dicentrarchus labrax</name>
    <name type="common">European seabass</name>
    <name type="synonym">Morone labrax</name>
    <dbReference type="NCBI Taxonomy" id="13489"/>
    <lineage>
        <taxon>Eukaryota</taxon>
        <taxon>Metazoa</taxon>
        <taxon>Chordata</taxon>
        <taxon>Craniata</taxon>
        <taxon>Vertebrata</taxon>
        <taxon>Euteleostomi</taxon>
        <taxon>Actinopterygii</taxon>
        <taxon>Neopterygii</taxon>
        <taxon>Teleostei</taxon>
        <taxon>Neoteleostei</taxon>
        <taxon>Acanthomorphata</taxon>
        <taxon>Eupercaria</taxon>
        <taxon>Moronidae</taxon>
        <taxon>Dicentrarchus</taxon>
    </lineage>
</organism>
<evidence type="ECO:0000256" key="15">
    <source>
        <dbReference type="PIRSR" id="PIRSR601382-1"/>
    </source>
</evidence>
<gene>
    <name evidence="20" type="primary">man1a2</name>
</gene>
<dbReference type="InterPro" id="IPR036026">
    <property type="entry name" value="Seven-hairpin_glycosidases"/>
</dbReference>
<dbReference type="GO" id="GO:0070062">
    <property type="term" value="C:extracellular exosome"/>
    <property type="evidence" value="ECO:0007669"/>
    <property type="project" value="TreeGrafter"/>
</dbReference>
<keyword evidence="8 19" id="KW-0472">Membrane</keyword>
<keyword evidence="19" id="KW-1133">Transmembrane helix</keyword>
<comment type="catalytic activity">
    <reaction evidence="11">
        <text>N(4)-(alpha-D-Man-(1-&gt;2)-alpha-D-Man-(1-&gt;2)-alpha-D-Man-(1-&gt;3)-[alpha-D-Man-(1-&gt;3)-[alpha-D-Man-(1-&gt;2)-alpha-D-Man-(1-&gt;6)]-alpha-D-Man-(1-&gt;6)]-beta-D-Man-(1-&gt;4)-beta-D-GlcNAc-(1-&gt;4)-beta-D-GlcNAc)-L-asparaginyl-[protein] (N-glucan mannose isomer 8A1,2,3B1,3) + 3 H2O = N(4)-(alpha-D-Man-(1-&gt;3)-[alpha-D-Man-(1-&gt;3)-[alpha-D-Man-(1-&gt;6)]-alpha-D-Man-(1-&gt;6)]-beta-D-Man-(1-&gt;4)-beta-D-GlcNAc-(1-&gt;4)-beta-D-GlcNAc)-L-asparaginyl-[protein] (N-glucan mannose isomer 5A1,2) + 3 beta-D-mannose</text>
        <dbReference type="Rhea" id="RHEA:56028"/>
        <dbReference type="Rhea" id="RHEA-COMP:14358"/>
        <dbReference type="Rhea" id="RHEA-COMP:14367"/>
        <dbReference type="ChEBI" id="CHEBI:15377"/>
        <dbReference type="ChEBI" id="CHEBI:28563"/>
        <dbReference type="ChEBI" id="CHEBI:59087"/>
        <dbReference type="ChEBI" id="CHEBI:60628"/>
        <dbReference type="EC" id="3.2.1.113"/>
    </reaction>
</comment>
<dbReference type="InterPro" id="IPR001382">
    <property type="entry name" value="Glyco_hydro_47"/>
</dbReference>
<dbReference type="PRINTS" id="PR00747">
    <property type="entry name" value="GLYHDRLASE47"/>
</dbReference>
<evidence type="ECO:0000256" key="3">
    <source>
        <dbReference type="ARBA" id="ARBA00007658"/>
    </source>
</evidence>
<keyword evidence="9 17" id="KW-1015">Disulfide bond</keyword>
<feature type="active site" evidence="15">
    <location>
        <position position="477"/>
    </location>
</feature>
<comment type="pathway">
    <text evidence="2">Protein modification; protein glycosylation.</text>
</comment>
<evidence type="ECO:0000256" key="12">
    <source>
        <dbReference type="ARBA" id="ARBA00048605"/>
    </source>
</evidence>
<evidence type="ECO:0000256" key="5">
    <source>
        <dbReference type="ARBA" id="ARBA00022801"/>
    </source>
</evidence>
<dbReference type="AlphaFoldDB" id="A0A8P4G640"/>
<dbReference type="InterPro" id="IPR050749">
    <property type="entry name" value="Glycosyl_Hydrolase_47"/>
</dbReference>
<accession>A0A8P4G640</accession>
<keyword evidence="21" id="KW-1185">Reference proteome</keyword>
<feature type="transmembrane region" description="Helical" evidence="19">
    <location>
        <begin position="26"/>
        <end position="46"/>
    </location>
</feature>
<keyword evidence="4 19" id="KW-0812">Transmembrane</keyword>
<evidence type="ECO:0000256" key="1">
    <source>
        <dbReference type="ARBA" id="ARBA00001913"/>
    </source>
</evidence>
<name>A0A8P4G640_DICLA</name>
<comment type="similarity">
    <text evidence="3 18">Belongs to the glycosyl hydrolase 47 family.</text>
</comment>
<evidence type="ECO:0000256" key="11">
    <source>
        <dbReference type="ARBA" id="ARBA00047669"/>
    </source>
</evidence>
<keyword evidence="5 18" id="KW-0378">Hydrolase</keyword>
<dbReference type="PANTHER" id="PTHR11742">
    <property type="entry name" value="MANNOSYL-OLIGOSACCHARIDE ALPHA-1,2-MANNOSIDASE-RELATED"/>
    <property type="match status" value="1"/>
</dbReference>
<comment type="subcellular location">
    <subcellularLocation>
        <location evidence="14">Endomembrane system</location>
        <topology evidence="14">Single-pass type II membrane protein</topology>
    </subcellularLocation>
</comment>
<evidence type="ECO:0000256" key="16">
    <source>
        <dbReference type="PIRSR" id="PIRSR601382-2"/>
    </source>
</evidence>
<dbReference type="GO" id="GO:0000139">
    <property type="term" value="C:Golgi membrane"/>
    <property type="evidence" value="ECO:0007669"/>
    <property type="project" value="TreeGrafter"/>
</dbReference>
<dbReference type="GeneTree" id="ENSGT00940000157498"/>
<reference evidence="20" key="2">
    <citation type="submission" date="2025-09" db="UniProtKB">
        <authorList>
            <consortium name="Ensembl"/>
        </authorList>
    </citation>
    <scope>IDENTIFICATION</scope>
</reference>
<evidence type="ECO:0000256" key="10">
    <source>
        <dbReference type="ARBA" id="ARBA00023295"/>
    </source>
</evidence>
<evidence type="ECO:0000256" key="6">
    <source>
        <dbReference type="ARBA" id="ARBA00022837"/>
    </source>
</evidence>
<evidence type="ECO:0000256" key="17">
    <source>
        <dbReference type="PIRSR" id="PIRSR601382-3"/>
    </source>
</evidence>
<evidence type="ECO:0000256" key="9">
    <source>
        <dbReference type="ARBA" id="ARBA00023157"/>
    </source>
</evidence>
<feature type="active site" description="Proton donor" evidence="15">
    <location>
        <position position="210"/>
    </location>
</feature>
<dbReference type="PANTHER" id="PTHR11742:SF40">
    <property type="entry name" value="MANNOSYL-OLIGOSACCHARIDE 1,2-ALPHA-MANNOSIDASE IB"/>
    <property type="match status" value="1"/>
</dbReference>
<feature type="active site" description="Proton donor" evidence="15">
    <location>
        <position position="452"/>
    </location>
</feature>
<dbReference type="GO" id="GO:0005975">
    <property type="term" value="P:carbohydrate metabolic process"/>
    <property type="evidence" value="ECO:0007669"/>
    <property type="project" value="InterPro"/>
</dbReference>
<feature type="active site" evidence="15">
    <location>
        <position position="343"/>
    </location>
</feature>
<evidence type="ECO:0000256" key="7">
    <source>
        <dbReference type="ARBA" id="ARBA00022968"/>
    </source>
</evidence>
<evidence type="ECO:0000256" key="4">
    <source>
        <dbReference type="ARBA" id="ARBA00022692"/>
    </source>
</evidence>
<dbReference type="InterPro" id="IPR012341">
    <property type="entry name" value="6hp_glycosidase-like_sf"/>
</dbReference>
<keyword evidence="16" id="KW-0479">Metal-binding</keyword>
<dbReference type="SUPFAM" id="SSF48225">
    <property type="entry name" value="Seven-hairpin glycosidases"/>
    <property type="match status" value="1"/>
</dbReference>
<sequence length="586" mass="66042">MLIPTLSPGASSFPHHRATLRLSEKFILLLILSAFITLCFGAFFFLPDNSKHKRFDLGLEDVLIPHIDSPKEGKHDPGPKPLPPVPMPKVVSVSDGEPPDCRICYLTSLSCLDASHLLNALFVVIIFFLQMMKHAWDSYRQYGWGHNELKPLAKKGHSTNIFGNSQLGATIVDALDTLYIMGLHEEFKDGQEWVEQNLDFGVNAEVSVFEVNIRFIGGLLAAYYLSGQEVFKLKAVQLAEKLLPAFNTPTGIPWAMVNLKSGVGRNWGWASAGSSILAEFGTLHMEFVHLTYLTGNPAYYQKVMHIRKLLAKMDRPNGLYPNYLNPRTGRWGQHHTSVGGLGDSFYEYLLKAWLMSDKTDTEARKTYDDAIEAIERHLIRKSNGGLTFIGEWKNGHLERKMGHLACFAGGMFALGADGSPDDKAGHYLQLGAEIAHTCHESYDRTVLKLGPEAFKFDSGLEAVAVRQNEKYYILRPEVIETYWYMWRFTHDPKYRQWGWEAAQAIDKYCRVSGGFSGVKDVYSSNPTYDDVQQSFFLAETLKYLYLLFSSDDLMPLESWVFNTEAHPLPVLHLGNITLPGSEPAQR</sequence>
<dbReference type="Ensembl" id="ENSDLAT00005082709.1">
    <property type="protein sequence ID" value="ENSDLAP00005069153.1"/>
    <property type="gene ID" value="ENSDLAG00005009567.2"/>
</dbReference>
<keyword evidence="6 16" id="KW-0106">Calcium</keyword>
<reference evidence="20" key="1">
    <citation type="submission" date="2025-08" db="UniProtKB">
        <authorList>
            <consortium name="Ensembl"/>
        </authorList>
    </citation>
    <scope>IDENTIFICATION</scope>
</reference>
<dbReference type="Pfam" id="PF01532">
    <property type="entry name" value="Glyco_hydro_47"/>
    <property type="match status" value="1"/>
</dbReference>
<comment type="function">
    <text evidence="13">Involved in the maturation of Asn-linked oligosaccharides. Progressively trim alpha-1,2-linked mannose residues from Man(9)GlcNAc(2) to produce Man(5)GlcNAc(2).</text>
</comment>
<dbReference type="GO" id="GO:0005783">
    <property type="term" value="C:endoplasmic reticulum"/>
    <property type="evidence" value="ECO:0007669"/>
    <property type="project" value="TreeGrafter"/>
</dbReference>
<evidence type="ECO:0000256" key="14">
    <source>
        <dbReference type="ARBA" id="ARBA00060399"/>
    </source>
</evidence>
<feature type="disulfide bond" evidence="17">
    <location>
        <begin position="406"/>
        <end position="438"/>
    </location>
</feature>
<dbReference type="Proteomes" id="UP000694389">
    <property type="component" value="Unassembled WGS sequence"/>
</dbReference>